<keyword evidence="4 6" id="KW-1133">Transmembrane helix</keyword>
<dbReference type="RefSeq" id="WP_284218801.1">
    <property type="nucleotide sequence ID" value="NZ_BSOT01000009.1"/>
</dbReference>
<comment type="similarity">
    <text evidence="2 6">Belongs to the 4-toluene sulfonate uptake permease (TSUP) (TC 2.A.102) family.</text>
</comment>
<feature type="transmembrane region" description="Helical" evidence="6">
    <location>
        <begin position="152"/>
        <end position="173"/>
    </location>
</feature>
<sequence>MDPLLITVLLCILLGAVVGLMAGLLGIGGGLIIVPTLLLILENVLNIEIEHGMPIALATSLFTVIFTGLSSTRSHYKLGNIVPSIVLLCAAGIAIGSVAGAFFATSVSGVMLQRIFAVLVILIAAQMIFFTPKISNAPLNKVSLSCIGLGSGFIAALMGIGGGALIVPSLVWFQVNIKKAIGCASFCGVIIALFGSIGFITSGYNKNYLPAYSFGYVYLPAAFGIVLTSVFTAPIGAKLTRKFDTAKLKRVFAGFLVLVSIRMIIGLE</sequence>
<comment type="caution">
    <text evidence="7">The sequence shown here is derived from an EMBL/GenBank/DDBJ whole genome shotgun (WGS) entry which is preliminary data.</text>
</comment>
<evidence type="ECO:0000256" key="1">
    <source>
        <dbReference type="ARBA" id="ARBA00004141"/>
    </source>
</evidence>
<keyword evidence="8" id="KW-1185">Reference proteome</keyword>
<evidence type="ECO:0000256" key="4">
    <source>
        <dbReference type="ARBA" id="ARBA00022989"/>
    </source>
</evidence>
<evidence type="ECO:0000256" key="3">
    <source>
        <dbReference type="ARBA" id="ARBA00022692"/>
    </source>
</evidence>
<reference evidence="7" key="2">
    <citation type="submission" date="2023-01" db="EMBL/GenBank/DDBJ databases">
        <title>Draft genome sequence of Agaribacter marinus strain NBRC 110023.</title>
        <authorList>
            <person name="Sun Q."/>
            <person name="Mori K."/>
        </authorList>
    </citation>
    <scope>NUCLEOTIDE SEQUENCE</scope>
    <source>
        <strain evidence="7">NBRC 110023</strain>
    </source>
</reference>
<feature type="transmembrane region" description="Helical" evidence="6">
    <location>
        <begin position="81"/>
        <end position="103"/>
    </location>
</feature>
<keyword evidence="3 6" id="KW-0812">Transmembrane</keyword>
<evidence type="ECO:0000256" key="5">
    <source>
        <dbReference type="ARBA" id="ARBA00023136"/>
    </source>
</evidence>
<dbReference type="EMBL" id="BSOT01000009">
    <property type="protein sequence ID" value="GLR72386.1"/>
    <property type="molecule type" value="Genomic_DNA"/>
</dbReference>
<feature type="transmembrane region" description="Helical" evidence="6">
    <location>
        <begin position="51"/>
        <end position="69"/>
    </location>
</feature>
<dbReference type="GO" id="GO:0005886">
    <property type="term" value="C:plasma membrane"/>
    <property type="evidence" value="ECO:0007669"/>
    <property type="project" value="UniProtKB-SubCell"/>
</dbReference>
<evidence type="ECO:0000313" key="7">
    <source>
        <dbReference type="EMBL" id="GLR72386.1"/>
    </source>
</evidence>
<dbReference type="InterPro" id="IPR002781">
    <property type="entry name" value="TM_pro_TauE-like"/>
</dbReference>
<dbReference type="PANTHER" id="PTHR43483:SF3">
    <property type="entry name" value="MEMBRANE TRANSPORTER PROTEIN HI_0806-RELATED"/>
    <property type="match status" value="1"/>
</dbReference>
<keyword evidence="5 6" id="KW-0472">Membrane</keyword>
<feature type="transmembrane region" description="Helical" evidence="6">
    <location>
        <begin position="248"/>
        <end position="265"/>
    </location>
</feature>
<reference evidence="7" key="1">
    <citation type="journal article" date="2014" name="Int. J. Syst. Evol. Microbiol.">
        <title>Complete genome sequence of Corynebacterium casei LMG S-19264T (=DSM 44701T), isolated from a smear-ripened cheese.</title>
        <authorList>
            <consortium name="US DOE Joint Genome Institute (JGI-PGF)"/>
            <person name="Walter F."/>
            <person name="Albersmeier A."/>
            <person name="Kalinowski J."/>
            <person name="Ruckert C."/>
        </authorList>
    </citation>
    <scope>NUCLEOTIDE SEQUENCE</scope>
    <source>
        <strain evidence="7">NBRC 110023</strain>
    </source>
</reference>
<comment type="subcellular location">
    <subcellularLocation>
        <location evidence="6">Cell membrane</location>
        <topology evidence="6">Multi-pass membrane protein</topology>
    </subcellularLocation>
    <subcellularLocation>
        <location evidence="1">Membrane</location>
        <topology evidence="1">Multi-pass membrane protein</topology>
    </subcellularLocation>
</comment>
<feature type="transmembrane region" description="Helical" evidence="6">
    <location>
        <begin position="115"/>
        <end position="132"/>
    </location>
</feature>
<protein>
    <recommendedName>
        <fullName evidence="6">Probable membrane transporter protein</fullName>
    </recommendedName>
</protein>
<organism evidence="7 8">
    <name type="scientific">Agaribacter marinus</name>
    <dbReference type="NCBI Taxonomy" id="1431249"/>
    <lineage>
        <taxon>Bacteria</taxon>
        <taxon>Pseudomonadati</taxon>
        <taxon>Pseudomonadota</taxon>
        <taxon>Gammaproteobacteria</taxon>
        <taxon>Alteromonadales</taxon>
        <taxon>Alteromonadaceae</taxon>
        <taxon>Agaribacter</taxon>
    </lineage>
</organism>
<accession>A0AA37T2J0</accession>
<feature type="transmembrane region" description="Helical" evidence="6">
    <location>
        <begin position="6"/>
        <end position="39"/>
    </location>
</feature>
<dbReference type="Proteomes" id="UP001156601">
    <property type="component" value="Unassembled WGS sequence"/>
</dbReference>
<evidence type="ECO:0000256" key="6">
    <source>
        <dbReference type="RuleBase" id="RU363041"/>
    </source>
</evidence>
<name>A0AA37T2J0_9ALTE</name>
<feature type="transmembrane region" description="Helical" evidence="6">
    <location>
        <begin position="180"/>
        <end position="204"/>
    </location>
</feature>
<evidence type="ECO:0000313" key="8">
    <source>
        <dbReference type="Proteomes" id="UP001156601"/>
    </source>
</evidence>
<dbReference type="Pfam" id="PF01925">
    <property type="entry name" value="TauE"/>
    <property type="match status" value="1"/>
</dbReference>
<feature type="transmembrane region" description="Helical" evidence="6">
    <location>
        <begin position="216"/>
        <end position="236"/>
    </location>
</feature>
<dbReference type="AlphaFoldDB" id="A0AA37T2J0"/>
<keyword evidence="6" id="KW-1003">Cell membrane</keyword>
<gene>
    <name evidence="7" type="ORF">GCM10007852_32940</name>
</gene>
<dbReference type="PANTHER" id="PTHR43483">
    <property type="entry name" value="MEMBRANE TRANSPORTER PROTEIN HI_0806-RELATED"/>
    <property type="match status" value="1"/>
</dbReference>
<proteinExistence type="inferred from homology"/>
<evidence type="ECO:0000256" key="2">
    <source>
        <dbReference type="ARBA" id="ARBA00009142"/>
    </source>
</evidence>